<dbReference type="RefSeq" id="WP_126996296.1">
    <property type="nucleotide sequence ID" value="NZ_CP173190.1"/>
</dbReference>
<organism evidence="1 2">
    <name type="scientific">Azospirillum doebereinerae</name>
    <dbReference type="NCBI Taxonomy" id="92933"/>
    <lineage>
        <taxon>Bacteria</taxon>
        <taxon>Pseudomonadati</taxon>
        <taxon>Pseudomonadota</taxon>
        <taxon>Alphaproteobacteria</taxon>
        <taxon>Rhodospirillales</taxon>
        <taxon>Azospirillaceae</taxon>
        <taxon>Azospirillum</taxon>
    </lineage>
</organism>
<proteinExistence type="predicted"/>
<dbReference type="InterPro" id="IPR015278">
    <property type="entry name" value="BglII-like"/>
</dbReference>
<evidence type="ECO:0000313" key="2">
    <source>
        <dbReference type="Proteomes" id="UP000280346"/>
    </source>
</evidence>
<reference evidence="1 2" key="1">
    <citation type="submission" date="2018-12" db="EMBL/GenBank/DDBJ databases">
        <authorList>
            <person name="Yang Y."/>
        </authorList>
    </citation>
    <scope>NUCLEOTIDE SEQUENCE [LARGE SCALE GENOMIC DNA]</scope>
    <source>
        <strain evidence="1 2">GSF71</strain>
    </source>
</reference>
<evidence type="ECO:0008006" key="3">
    <source>
        <dbReference type="Google" id="ProtNLM"/>
    </source>
</evidence>
<accession>A0A3S0V2M8</accession>
<gene>
    <name evidence="1" type="ORF">EJ913_07345</name>
</gene>
<comment type="caution">
    <text evidence="1">The sequence shown here is derived from an EMBL/GenBank/DDBJ whole genome shotgun (WGS) entry which is preliminary data.</text>
</comment>
<keyword evidence="2" id="KW-1185">Reference proteome</keyword>
<dbReference type="InterPro" id="IPR011335">
    <property type="entry name" value="Restrct_endonuc-II-like"/>
</dbReference>
<name>A0A3S0V2M8_9PROT</name>
<dbReference type="OrthoDB" id="1956808at2"/>
<dbReference type="GO" id="GO:0009036">
    <property type="term" value="F:type II site-specific deoxyribonuclease activity"/>
    <property type="evidence" value="ECO:0007669"/>
    <property type="project" value="InterPro"/>
</dbReference>
<dbReference type="EMBL" id="RZIJ01000004">
    <property type="protein sequence ID" value="RUQ74165.1"/>
    <property type="molecule type" value="Genomic_DNA"/>
</dbReference>
<dbReference type="SUPFAM" id="SSF52980">
    <property type="entry name" value="Restriction endonuclease-like"/>
    <property type="match status" value="1"/>
</dbReference>
<dbReference type="Proteomes" id="UP000280346">
    <property type="component" value="Unassembled WGS sequence"/>
</dbReference>
<dbReference type="GO" id="GO:0009307">
    <property type="term" value="P:DNA restriction-modification system"/>
    <property type="evidence" value="ECO:0007669"/>
    <property type="project" value="InterPro"/>
</dbReference>
<sequence length="281" mass="31844">MSLLSCLHDTAPIIEAKDADLGDLFPPGFLDLYEVHSYRNAARILAYACTPEFQEIVARLMEFRIRTEDIVASGGNKSQIAKSMELMLNPLGWHETRIRGDLFITKEIITHGEKRLVSGKNRGRTVVEHRQRDEIYKVKGFIDGHKIDFVKGRVSFDLEWNSKDQTFDRDLYAARTFYECGIIGAGVLLTRSAELAPLFTEVARRVEMKNFQNKYGASTTWMKKLLYRLDAGRGGGCPILALGIRPALVSDFDDWKAKHPVIRQQAVFELDDTGEDEDDLG</sequence>
<evidence type="ECO:0000313" key="1">
    <source>
        <dbReference type="EMBL" id="RUQ74165.1"/>
    </source>
</evidence>
<dbReference type="AlphaFoldDB" id="A0A3S0V2M8"/>
<protein>
    <recommendedName>
        <fullName evidence="3">Restriction endonuclease</fullName>
    </recommendedName>
</protein>
<dbReference type="Pfam" id="PF09195">
    <property type="entry name" value="Endonuc-BglII"/>
    <property type="match status" value="1"/>
</dbReference>